<accession>A0A9P1NJG4</accession>
<evidence type="ECO:0000256" key="6">
    <source>
        <dbReference type="SAM" id="Phobius"/>
    </source>
</evidence>
<keyword evidence="5 6" id="KW-0472">Membrane</keyword>
<dbReference type="CDD" id="cd01127">
    <property type="entry name" value="TrwB_TraG_TraD_VirD4"/>
    <property type="match status" value="1"/>
</dbReference>
<dbReference type="PANTHER" id="PTHR37937:SF1">
    <property type="entry name" value="CONJUGATIVE TRANSFER: DNA TRANSPORT"/>
    <property type="match status" value="1"/>
</dbReference>
<evidence type="ECO:0000256" key="3">
    <source>
        <dbReference type="ARBA" id="ARBA00022692"/>
    </source>
</evidence>
<keyword evidence="2" id="KW-1003">Cell membrane</keyword>
<reference evidence="8" key="1">
    <citation type="submission" date="2010-02" db="EMBL/GenBank/DDBJ databases">
        <authorList>
            <person name="Genoscope - CEA"/>
        </authorList>
    </citation>
    <scope>NUCLEOTIDE SEQUENCE</scope>
    <source>
        <plasmid evidence="8">VIBNI_pA</plasmid>
    </source>
</reference>
<evidence type="ECO:0000256" key="2">
    <source>
        <dbReference type="ARBA" id="ARBA00022475"/>
    </source>
</evidence>
<keyword evidence="8" id="KW-0614">Plasmid</keyword>
<organism evidence="8">
    <name type="scientific">Vibrio nigripulchritudo</name>
    <dbReference type="NCBI Taxonomy" id="28173"/>
    <lineage>
        <taxon>Bacteria</taxon>
        <taxon>Pseudomonadati</taxon>
        <taxon>Pseudomonadota</taxon>
        <taxon>Gammaproteobacteria</taxon>
        <taxon>Vibrionales</taxon>
        <taxon>Vibrionaceae</taxon>
        <taxon>Vibrio</taxon>
    </lineage>
</organism>
<dbReference type="InterPro" id="IPR014128">
    <property type="entry name" value="T4SS_TraD"/>
</dbReference>
<feature type="transmembrane region" description="Helical" evidence="6">
    <location>
        <begin position="110"/>
        <end position="133"/>
    </location>
</feature>
<dbReference type="SUPFAM" id="SSF52540">
    <property type="entry name" value="P-loop containing nucleoside triphosphate hydrolases"/>
    <property type="match status" value="1"/>
</dbReference>
<feature type="transmembrane region" description="Helical" evidence="6">
    <location>
        <begin position="32"/>
        <end position="51"/>
    </location>
</feature>
<dbReference type="InterPro" id="IPR019476">
    <property type="entry name" value="T4SS_TraD_DNA-bd"/>
</dbReference>
<proteinExistence type="predicted"/>
<dbReference type="GO" id="GO:0005886">
    <property type="term" value="C:plasma membrane"/>
    <property type="evidence" value="ECO:0007669"/>
    <property type="project" value="UniProtKB-SubCell"/>
</dbReference>
<dbReference type="InterPro" id="IPR051539">
    <property type="entry name" value="T4SS-coupling_protein"/>
</dbReference>
<keyword evidence="4 6" id="KW-1133">Transmembrane helix</keyword>
<feature type="domain" description="Type IV secretion system coupling protein TraD DNA-binding" evidence="7">
    <location>
        <begin position="192"/>
        <end position="576"/>
    </location>
</feature>
<evidence type="ECO:0000313" key="8">
    <source>
        <dbReference type="EMBL" id="CBJ93142.1"/>
    </source>
</evidence>
<sequence length="691" mass="78308">MSTPLRDKSGHMTRGGQITFHALRMFFQVNQALIRIVSWGVGIATLLLTLYRAPSSAWQAEFYYWRNILYADFGKSLDSRVSTLWQGERYSDTLGAQLTNPTLLALHDTLWFQIQVHFLLSLLTGFIVFALALRFFRQRGQAQSLDVHIRGFQLAPPHEVTQSLKARAKRNRRRGYEDGRLSDFRIDGLALLKQHFEVQHLGLIGTTGAGKSVMIRKLVAWIRQRGDKAIIYDKGCTFVSKFYDPSTDTILNPFDVRCANWTLWSDASDAPDFENMAAALIPQHGEGDPFWVDSARTIFASTAFQMMRDQKPCTNVRLLNLLLTSELEMLGSFLKGTESASLVSNDIKKTAISIKSVLATYIKSLRFLDGLEHSSRPKSLTKPFSITQWIHDEQQKGFLFLSSNARQHASLRPLISMWLAIASNAILGLDENSDRRIWVIMDEMPSLHKLPELGAIIAEVRKFGGCYLIGIQSYAQLLKTYGRNAADEMFDLLNSRFFFRAPSAQMAEISSRDLGEQEVDLSKENVSYGANTLRDGVSLGHQTVTRRVVSPSEIQGLDDLECYLRTPGSEYITKLDLHYDRMANVAPAFDKRDWTLSAGMKKAYEESVYYECVAPGLHLSEADRKALLRAQEARYEDEMEMRTETKSMQRAMKSDTVSDLIARDTQEKHYQESSQRELDEAAITDLGEFAD</sequence>
<dbReference type="NCBIfam" id="TIGR02759">
    <property type="entry name" value="TraD_Ftype"/>
    <property type="match status" value="1"/>
</dbReference>
<protein>
    <submittedName>
        <fullName evidence="8">Conjugative transfer protein traD</fullName>
    </submittedName>
</protein>
<dbReference type="EMBL" id="FP893246">
    <property type="protein sequence ID" value="CBJ93142.1"/>
    <property type="molecule type" value="Genomic_DNA"/>
</dbReference>
<dbReference type="AlphaFoldDB" id="A0A9P1NJG4"/>
<dbReference type="InterPro" id="IPR027417">
    <property type="entry name" value="P-loop_NTPase"/>
</dbReference>
<evidence type="ECO:0000256" key="1">
    <source>
        <dbReference type="ARBA" id="ARBA00004651"/>
    </source>
</evidence>
<gene>
    <name evidence="8" type="ORF">VIBNI_0112</name>
</gene>
<evidence type="ECO:0000256" key="5">
    <source>
        <dbReference type="ARBA" id="ARBA00023136"/>
    </source>
</evidence>
<dbReference type="PANTHER" id="PTHR37937">
    <property type="entry name" value="CONJUGATIVE TRANSFER: DNA TRANSPORT"/>
    <property type="match status" value="1"/>
</dbReference>
<evidence type="ECO:0000256" key="4">
    <source>
        <dbReference type="ARBA" id="ARBA00022989"/>
    </source>
</evidence>
<comment type="subcellular location">
    <subcellularLocation>
        <location evidence="1">Cell membrane</location>
        <topology evidence="1">Multi-pass membrane protein</topology>
    </subcellularLocation>
</comment>
<dbReference type="Gene3D" id="3.40.50.300">
    <property type="entry name" value="P-loop containing nucleotide triphosphate hydrolases"/>
    <property type="match status" value="1"/>
</dbReference>
<evidence type="ECO:0000259" key="7">
    <source>
        <dbReference type="Pfam" id="PF10412"/>
    </source>
</evidence>
<dbReference type="Pfam" id="PF10412">
    <property type="entry name" value="TrwB_AAD_bind"/>
    <property type="match status" value="1"/>
</dbReference>
<dbReference type="RefSeq" id="WP_013610278.1">
    <property type="nucleotide sequence ID" value="NC_015156.1"/>
</dbReference>
<geneLocation type="plasmid" evidence="8">
    <name>VIBNI_pA</name>
</geneLocation>
<name>A0A9P1NJG4_9VIBR</name>
<keyword evidence="3 6" id="KW-0812">Transmembrane</keyword>
<dbReference type="Gene3D" id="1.10.8.80">
    <property type="entry name" value="Magnesium chelatase subunit I, C-Terminal domain"/>
    <property type="match status" value="1"/>
</dbReference>